<dbReference type="EMBL" id="JAOAOG010000333">
    <property type="protein sequence ID" value="KAJ6227643.1"/>
    <property type="molecule type" value="Genomic_DNA"/>
</dbReference>
<evidence type="ECO:0000313" key="2">
    <source>
        <dbReference type="EMBL" id="KAJ6227643.1"/>
    </source>
</evidence>
<sequence length="429" mass="48428">MSYYDDYDNTNYDSRNSGMSDETKQFLIVFFTIFGVSHAIGILRGIIKYGTFCSPKDPSANEVSVSTLTQTNNNQTMGEEFEMQTFGGGGFNQDILNLANGLTSELNKAQFNRGPLNTNQMNMGMGMNMKMNNNMTLNYDQPPQYQENSNNFGGEMFVGQSNNFNQMNMNNMNMNMGNMNQTNNSQNEEMSKIIDVLEKEISNLGQNQQTSQLMNLVENLRLVDNITKEDILNLAKEITSIAQTRNNNNQGNEKLVLTRTTTQNTATQVTPTEAFDPASLFMQYLFTFIPKFFIRMLTLFHTSALFVATIVTWAFSIVEVLIDTAIRILFYVCSPAEVRNKSSQIIVDKITFVFLNFVTIVQLALILYFPLFTWFWKKNGNSKQIAFSQVTPQNGLCEKKWEAKPVLGKASSTLALLLAVLLSYGFGAF</sequence>
<protein>
    <submittedName>
        <fullName evidence="2">Uncharacterized protein</fullName>
    </submittedName>
</protein>
<accession>A0ABQ8X7N6</accession>
<proteinExistence type="predicted"/>
<comment type="caution">
    <text evidence="2">The sequence shown here is derived from an EMBL/GenBank/DDBJ whole genome shotgun (WGS) entry which is preliminary data.</text>
</comment>
<evidence type="ECO:0000313" key="3">
    <source>
        <dbReference type="Proteomes" id="UP001150062"/>
    </source>
</evidence>
<keyword evidence="1" id="KW-0472">Membrane</keyword>
<feature type="transmembrane region" description="Helical" evidence="1">
    <location>
        <begin position="406"/>
        <end position="426"/>
    </location>
</feature>
<keyword evidence="1" id="KW-0812">Transmembrane</keyword>
<feature type="transmembrane region" description="Helical" evidence="1">
    <location>
        <begin position="350"/>
        <end position="376"/>
    </location>
</feature>
<feature type="transmembrane region" description="Helical" evidence="1">
    <location>
        <begin position="26"/>
        <end position="47"/>
    </location>
</feature>
<keyword evidence="3" id="KW-1185">Reference proteome</keyword>
<dbReference type="Proteomes" id="UP001150062">
    <property type="component" value="Unassembled WGS sequence"/>
</dbReference>
<evidence type="ECO:0000256" key="1">
    <source>
        <dbReference type="SAM" id="Phobius"/>
    </source>
</evidence>
<name>A0ABQ8X7N6_9EUKA</name>
<organism evidence="2 3">
    <name type="scientific">Anaeramoeba flamelloides</name>
    <dbReference type="NCBI Taxonomy" id="1746091"/>
    <lineage>
        <taxon>Eukaryota</taxon>
        <taxon>Metamonada</taxon>
        <taxon>Anaeramoebidae</taxon>
        <taxon>Anaeramoeba</taxon>
    </lineage>
</organism>
<keyword evidence="1" id="KW-1133">Transmembrane helix</keyword>
<gene>
    <name evidence="2" type="ORF">M0813_09545</name>
</gene>
<feature type="transmembrane region" description="Helical" evidence="1">
    <location>
        <begin position="292"/>
        <end position="315"/>
    </location>
</feature>
<reference evidence="2" key="1">
    <citation type="submission" date="2022-08" db="EMBL/GenBank/DDBJ databases">
        <title>Novel sulfate-reducing endosymbionts in the free-living metamonad Anaeramoeba.</title>
        <authorList>
            <person name="Jerlstrom-Hultqvist J."/>
            <person name="Cepicka I."/>
            <person name="Gallot-Lavallee L."/>
            <person name="Salas-Leiva D."/>
            <person name="Curtis B.A."/>
            <person name="Zahonova K."/>
            <person name="Pipaliya S."/>
            <person name="Dacks J."/>
            <person name="Roger A.J."/>
        </authorList>
    </citation>
    <scope>NUCLEOTIDE SEQUENCE</scope>
    <source>
        <strain evidence="2">Schooner1</strain>
    </source>
</reference>